<dbReference type="CDD" id="cd16917">
    <property type="entry name" value="HATPase_UhpB-NarQ-NarX-like"/>
    <property type="match status" value="1"/>
</dbReference>
<keyword evidence="5" id="KW-0547">Nucleotide-binding</keyword>
<dbReference type="RefSeq" id="WP_343969209.1">
    <property type="nucleotide sequence ID" value="NZ_BAAAJG010000001.1"/>
</dbReference>
<evidence type="ECO:0000313" key="11">
    <source>
        <dbReference type="EMBL" id="MFD1535383.1"/>
    </source>
</evidence>
<evidence type="ECO:0000256" key="2">
    <source>
        <dbReference type="ARBA" id="ARBA00012438"/>
    </source>
</evidence>
<dbReference type="InterPro" id="IPR011712">
    <property type="entry name" value="Sig_transdc_His_kin_sub3_dim/P"/>
</dbReference>
<sequence length="221" mass="23274">MSNSPDKSPERLAASRARILAAADDTRQRIERDLHDGVQQHLVALELGLRAAEAILPPELTQVRTQLAHVVTELGHVSEDLREISRGIHPAILSEGGLGPALRTLARRSVTPVGLDVDVPERLPQQIEAAAYYVASEALTNVAKHARASSVYIHAAVRDGSLYLSIRDDGAGGATPGAGTGLVGLTDRVEALRGSISISSPRNGGTTLRADLPVGRSQAAD</sequence>
<evidence type="ECO:0000256" key="4">
    <source>
        <dbReference type="ARBA" id="ARBA00022679"/>
    </source>
</evidence>
<feature type="region of interest" description="Disordered" evidence="9">
    <location>
        <begin position="196"/>
        <end position="221"/>
    </location>
</feature>
<evidence type="ECO:0000256" key="9">
    <source>
        <dbReference type="SAM" id="MobiDB-lite"/>
    </source>
</evidence>
<dbReference type="Gene3D" id="1.20.5.1930">
    <property type="match status" value="1"/>
</dbReference>
<evidence type="ECO:0000256" key="5">
    <source>
        <dbReference type="ARBA" id="ARBA00022741"/>
    </source>
</evidence>
<dbReference type="InterPro" id="IPR036890">
    <property type="entry name" value="HATPase_C_sf"/>
</dbReference>
<evidence type="ECO:0000313" key="12">
    <source>
        <dbReference type="Proteomes" id="UP001597145"/>
    </source>
</evidence>
<dbReference type="PANTHER" id="PTHR24421">
    <property type="entry name" value="NITRATE/NITRITE SENSOR PROTEIN NARX-RELATED"/>
    <property type="match status" value="1"/>
</dbReference>
<dbReference type="SUPFAM" id="SSF55874">
    <property type="entry name" value="ATPase domain of HSP90 chaperone/DNA topoisomerase II/histidine kinase"/>
    <property type="match status" value="1"/>
</dbReference>
<dbReference type="EMBL" id="JBHUCP010000064">
    <property type="protein sequence ID" value="MFD1535383.1"/>
    <property type="molecule type" value="Genomic_DNA"/>
</dbReference>
<dbReference type="InterPro" id="IPR003594">
    <property type="entry name" value="HATPase_dom"/>
</dbReference>
<evidence type="ECO:0000256" key="1">
    <source>
        <dbReference type="ARBA" id="ARBA00000085"/>
    </source>
</evidence>
<feature type="domain" description="Histidine kinase/HSP90-like ATPase" evidence="10">
    <location>
        <begin position="126"/>
        <end position="216"/>
    </location>
</feature>
<dbReference type="EC" id="2.7.13.3" evidence="2"/>
<dbReference type="Pfam" id="PF02518">
    <property type="entry name" value="HATPase_c"/>
    <property type="match status" value="1"/>
</dbReference>
<name>A0ABW4FXW3_9PSEU</name>
<comment type="catalytic activity">
    <reaction evidence="1">
        <text>ATP + protein L-histidine = ADP + protein N-phospho-L-histidine.</text>
        <dbReference type="EC" id="2.7.13.3"/>
    </reaction>
</comment>
<evidence type="ECO:0000256" key="3">
    <source>
        <dbReference type="ARBA" id="ARBA00022553"/>
    </source>
</evidence>
<evidence type="ECO:0000256" key="6">
    <source>
        <dbReference type="ARBA" id="ARBA00022777"/>
    </source>
</evidence>
<comment type="caution">
    <text evidence="11">The sequence shown here is derived from an EMBL/GenBank/DDBJ whole genome shotgun (WGS) entry which is preliminary data.</text>
</comment>
<protein>
    <recommendedName>
        <fullName evidence="2">histidine kinase</fullName>
        <ecNumber evidence="2">2.7.13.3</ecNumber>
    </recommendedName>
</protein>
<keyword evidence="12" id="KW-1185">Reference proteome</keyword>
<keyword evidence="8" id="KW-0902">Two-component regulatory system</keyword>
<dbReference type="Proteomes" id="UP001597145">
    <property type="component" value="Unassembled WGS sequence"/>
</dbReference>
<dbReference type="GO" id="GO:0016301">
    <property type="term" value="F:kinase activity"/>
    <property type="evidence" value="ECO:0007669"/>
    <property type="project" value="UniProtKB-KW"/>
</dbReference>
<dbReference type="InterPro" id="IPR050482">
    <property type="entry name" value="Sensor_HK_TwoCompSys"/>
</dbReference>
<evidence type="ECO:0000256" key="8">
    <source>
        <dbReference type="ARBA" id="ARBA00023012"/>
    </source>
</evidence>
<dbReference type="Gene3D" id="3.30.565.10">
    <property type="entry name" value="Histidine kinase-like ATPase, C-terminal domain"/>
    <property type="match status" value="1"/>
</dbReference>
<evidence type="ECO:0000256" key="7">
    <source>
        <dbReference type="ARBA" id="ARBA00022840"/>
    </source>
</evidence>
<organism evidence="11 12">
    <name type="scientific">Pseudonocardia aurantiaca</name>
    <dbReference type="NCBI Taxonomy" id="75290"/>
    <lineage>
        <taxon>Bacteria</taxon>
        <taxon>Bacillati</taxon>
        <taxon>Actinomycetota</taxon>
        <taxon>Actinomycetes</taxon>
        <taxon>Pseudonocardiales</taxon>
        <taxon>Pseudonocardiaceae</taxon>
        <taxon>Pseudonocardia</taxon>
    </lineage>
</organism>
<keyword evidence="3" id="KW-0597">Phosphoprotein</keyword>
<reference evidence="12" key="1">
    <citation type="journal article" date="2019" name="Int. J. Syst. Evol. Microbiol.">
        <title>The Global Catalogue of Microorganisms (GCM) 10K type strain sequencing project: providing services to taxonomists for standard genome sequencing and annotation.</title>
        <authorList>
            <consortium name="The Broad Institute Genomics Platform"/>
            <consortium name="The Broad Institute Genome Sequencing Center for Infectious Disease"/>
            <person name="Wu L."/>
            <person name="Ma J."/>
        </authorList>
    </citation>
    <scope>NUCLEOTIDE SEQUENCE [LARGE SCALE GENOMIC DNA]</scope>
    <source>
        <strain evidence="12">JCM 12165</strain>
    </source>
</reference>
<gene>
    <name evidence="11" type="ORF">ACFSCY_38885</name>
</gene>
<dbReference type="PANTHER" id="PTHR24421:SF10">
    <property type="entry name" value="NITRATE_NITRITE SENSOR PROTEIN NARQ"/>
    <property type="match status" value="1"/>
</dbReference>
<feature type="compositionally biased region" description="Polar residues" evidence="9">
    <location>
        <begin position="196"/>
        <end position="206"/>
    </location>
</feature>
<keyword evidence="7" id="KW-0067">ATP-binding</keyword>
<keyword evidence="6 11" id="KW-0418">Kinase</keyword>
<dbReference type="SMART" id="SM00387">
    <property type="entry name" value="HATPase_c"/>
    <property type="match status" value="1"/>
</dbReference>
<dbReference type="Pfam" id="PF07730">
    <property type="entry name" value="HisKA_3"/>
    <property type="match status" value="1"/>
</dbReference>
<evidence type="ECO:0000259" key="10">
    <source>
        <dbReference type="SMART" id="SM00387"/>
    </source>
</evidence>
<keyword evidence="4" id="KW-0808">Transferase</keyword>
<accession>A0ABW4FXW3</accession>
<proteinExistence type="predicted"/>